<dbReference type="EMBL" id="LXQA010037672">
    <property type="protein sequence ID" value="MCH98466.1"/>
    <property type="molecule type" value="Genomic_DNA"/>
</dbReference>
<protein>
    <submittedName>
        <fullName evidence="2">Uncharacterized protein</fullName>
    </submittedName>
</protein>
<dbReference type="Proteomes" id="UP000265520">
    <property type="component" value="Unassembled WGS sequence"/>
</dbReference>
<accession>A0A392NF28</accession>
<feature type="region of interest" description="Disordered" evidence="1">
    <location>
        <begin position="1"/>
        <end position="68"/>
    </location>
</feature>
<reference evidence="2 3" key="1">
    <citation type="journal article" date="2018" name="Front. Plant Sci.">
        <title>Red Clover (Trifolium pratense) and Zigzag Clover (T. medium) - A Picture of Genomic Similarities and Differences.</title>
        <authorList>
            <person name="Dluhosova J."/>
            <person name="Istvanek J."/>
            <person name="Nedelnik J."/>
            <person name="Repkova J."/>
        </authorList>
    </citation>
    <scope>NUCLEOTIDE SEQUENCE [LARGE SCALE GENOMIC DNA]</scope>
    <source>
        <strain evidence="3">cv. 10/8</strain>
        <tissue evidence="2">Leaf</tissue>
    </source>
</reference>
<gene>
    <name evidence="2" type="ORF">A2U01_0019468</name>
</gene>
<proteinExistence type="predicted"/>
<keyword evidence="3" id="KW-1185">Reference proteome</keyword>
<feature type="compositionally biased region" description="Basic and acidic residues" evidence="1">
    <location>
        <begin position="51"/>
        <end position="61"/>
    </location>
</feature>
<dbReference type="AlphaFoldDB" id="A0A392NF28"/>
<comment type="caution">
    <text evidence="2">The sequence shown here is derived from an EMBL/GenBank/DDBJ whole genome shotgun (WGS) entry which is preliminary data.</text>
</comment>
<feature type="non-terminal residue" evidence="2">
    <location>
        <position position="1"/>
    </location>
</feature>
<evidence type="ECO:0000313" key="3">
    <source>
        <dbReference type="Proteomes" id="UP000265520"/>
    </source>
</evidence>
<name>A0A392NF28_9FABA</name>
<feature type="compositionally biased region" description="Polar residues" evidence="1">
    <location>
        <begin position="20"/>
        <end position="32"/>
    </location>
</feature>
<organism evidence="2 3">
    <name type="scientific">Trifolium medium</name>
    <dbReference type="NCBI Taxonomy" id="97028"/>
    <lineage>
        <taxon>Eukaryota</taxon>
        <taxon>Viridiplantae</taxon>
        <taxon>Streptophyta</taxon>
        <taxon>Embryophyta</taxon>
        <taxon>Tracheophyta</taxon>
        <taxon>Spermatophyta</taxon>
        <taxon>Magnoliopsida</taxon>
        <taxon>eudicotyledons</taxon>
        <taxon>Gunneridae</taxon>
        <taxon>Pentapetalae</taxon>
        <taxon>rosids</taxon>
        <taxon>fabids</taxon>
        <taxon>Fabales</taxon>
        <taxon>Fabaceae</taxon>
        <taxon>Papilionoideae</taxon>
        <taxon>50 kb inversion clade</taxon>
        <taxon>NPAAA clade</taxon>
        <taxon>Hologalegina</taxon>
        <taxon>IRL clade</taxon>
        <taxon>Trifolieae</taxon>
        <taxon>Trifolium</taxon>
    </lineage>
</organism>
<evidence type="ECO:0000256" key="1">
    <source>
        <dbReference type="SAM" id="MobiDB-lite"/>
    </source>
</evidence>
<evidence type="ECO:0000313" key="2">
    <source>
        <dbReference type="EMBL" id="MCH98466.1"/>
    </source>
</evidence>
<sequence length="68" mass="7724">SKNSFVRQKADVAMVEGEPRQTSLSSKTTYTPDYDRGTTTRTVVPKQPKPSTKETEHDPRKKQSTPTW</sequence>